<accession>A0A0R2A827</accession>
<reference evidence="4 5" key="1">
    <citation type="journal article" date="2015" name="Genome Announc.">
        <title>Expanding the biotechnology potential of lactobacilli through comparative genomics of 213 strains and associated genera.</title>
        <authorList>
            <person name="Sun Z."/>
            <person name="Harris H.M."/>
            <person name="McCann A."/>
            <person name="Guo C."/>
            <person name="Argimon S."/>
            <person name="Zhang W."/>
            <person name="Yang X."/>
            <person name="Jeffery I.B."/>
            <person name="Cooney J.C."/>
            <person name="Kagawa T.F."/>
            <person name="Liu W."/>
            <person name="Song Y."/>
            <person name="Salvetti E."/>
            <person name="Wrobel A."/>
            <person name="Rasinkangas P."/>
            <person name="Parkhill J."/>
            <person name="Rea M.C."/>
            <person name="O'Sullivan O."/>
            <person name="Ritari J."/>
            <person name="Douillard F.P."/>
            <person name="Paul Ross R."/>
            <person name="Yang R."/>
            <person name="Briner A.E."/>
            <person name="Felis G.E."/>
            <person name="de Vos W.M."/>
            <person name="Barrangou R."/>
            <person name="Klaenhammer T.R."/>
            <person name="Caufield P.W."/>
            <person name="Cui Y."/>
            <person name="Zhang H."/>
            <person name="O'Toole P.W."/>
        </authorList>
    </citation>
    <scope>NUCLEOTIDE SEQUENCE [LARGE SCALE GENOMIC DNA]</scope>
    <source>
        <strain evidence="4 5">DSM 20509</strain>
    </source>
</reference>
<comment type="caution">
    <text evidence="4">The sequence shown here is derived from an EMBL/GenBank/DDBJ whole genome shotgun (WGS) entry which is preliminary data.</text>
</comment>
<dbReference type="InterPro" id="IPR045595">
    <property type="entry name" value="SufBD_N"/>
</dbReference>
<dbReference type="PANTHER" id="PTHR30508">
    <property type="entry name" value="FES CLUSTER ASSEMBLY PROTEIN SUF"/>
    <property type="match status" value="1"/>
</dbReference>
<evidence type="ECO:0000313" key="4">
    <source>
        <dbReference type="EMBL" id="KRM62853.1"/>
    </source>
</evidence>
<sequence length="433" mass="47779">MLKGGIAMDLTNYPELATYAKQVAEPTWFTEERLLALQASETLKMPSFQKIKYRHWPINLTKQLAYEESKLEVPEEIDQAKATAVQVGQTTKLLNLSPALKEQGVIICDWQTALKEHADLIQAYFMKKAIKSTENRLTAEHVAKLTSGLLIYVPKNVVLTEPLVTYFVQDATTGADYVHHVLLIADSNSEVSYLENMLTVGQSESTANIIVEVIALDGSHVKFSSIDRLGQKTTAYLNRRGYLKRDAKIDWSLGMMSDGNIVGDYDSELVGTGSHAETKVIAISTGKQVQGIDTRVTNYGKNSIGHILQHGVILQNSNLIFNGIGHVMKGATGADAQQESRVLMLSRHARGDANPILLIDDNNVTAGHAASVGRVDEEQLYYLMSRGLPKPIAERLVIRGFLGPVLAAIPSRAIQIELENMIERKLVDGQRDE</sequence>
<gene>
    <name evidence="4" type="ORF">FC14_GL001089</name>
</gene>
<dbReference type="AlphaFoldDB" id="A0A0R2A827"/>
<protein>
    <submittedName>
        <fullName evidence="4">Iron sulfur ABC transporter</fullName>
    </submittedName>
</protein>
<comment type="similarity">
    <text evidence="1">Belongs to the iron-sulfur cluster assembly SufBD family.</text>
</comment>
<dbReference type="InterPro" id="IPR055346">
    <property type="entry name" value="Fe-S_cluster_assembly_SufBD"/>
</dbReference>
<feature type="domain" description="SUF system FeS cluster assembly SufBD N-terminal" evidence="3">
    <location>
        <begin position="101"/>
        <end position="163"/>
    </location>
</feature>
<dbReference type="InterPro" id="IPR037284">
    <property type="entry name" value="SUF_FeS_clus_asmbl_SufBD_sf"/>
</dbReference>
<dbReference type="PATRIC" id="fig|1423718.3.peg.1148"/>
<evidence type="ECO:0000256" key="1">
    <source>
        <dbReference type="ARBA" id="ARBA00043967"/>
    </source>
</evidence>
<dbReference type="GO" id="GO:0016226">
    <property type="term" value="P:iron-sulfur cluster assembly"/>
    <property type="evidence" value="ECO:0007669"/>
    <property type="project" value="InterPro"/>
</dbReference>
<dbReference type="Proteomes" id="UP000051008">
    <property type="component" value="Unassembled WGS sequence"/>
</dbReference>
<proteinExistence type="inferred from homology"/>
<dbReference type="SUPFAM" id="SSF101960">
    <property type="entry name" value="Stabilizer of iron transporter SufD"/>
    <property type="match status" value="1"/>
</dbReference>
<dbReference type="InterPro" id="IPR000825">
    <property type="entry name" value="SUF_FeS_clus_asmbl_SufBD_core"/>
</dbReference>
<evidence type="ECO:0000259" key="3">
    <source>
        <dbReference type="Pfam" id="PF19295"/>
    </source>
</evidence>
<dbReference type="Pfam" id="PF01458">
    <property type="entry name" value="SUFBD_core"/>
    <property type="match status" value="1"/>
</dbReference>
<dbReference type="NCBIfam" id="TIGR01981">
    <property type="entry name" value="sufD"/>
    <property type="match status" value="1"/>
</dbReference>
<feature type="domain" description="SUF system FeS cluster assembly SufBD core" evidence="2">
    <location>
        <begin position="175"/>
        <end position="401"/>
    </location>
</feature>
<dbReference type="Pfam" id="PF19295">
    <property type="entry name" value="SufBD_N"/>
    <property type="match status" value="1"/>
</dbReference>
<dbReference type="PANTHER" id="PTHR30508:SF1">
    <property type="entry name" value="UPF0051 PROTEIN ABCI8, CHLOROPLASTIC-RELATED"/>
    <property type="match status" value="1"/>
</dbReference>
<dbReference type="InterPro" id="IPR011542">
    <property type="entry name" value="SUF_FeS_clus_asmbl_SufD"/>
</dbReference>
<evidence type="ECO:0000313" key="5">
    <source>
        <dbReference type="Proteomes" id="UP000051008"/>
    </source>
</evidence>
<evidence type="ECO:0000259" key="2">
    <source>
        <dbReference type="Pfam" id="PF01458"/>
    </source>
</evidence>
<organism evidence="4 5">
    <name type="scientific">Ligilactobacillus agilis DSM 20509</name>
    <dbReference type="NCBI Taxonomy" id="1423718"/>
    <lineage>
        <taxon>Bacteria</taxon>
        <taxon>Bacillati</taxon>
        <taxon>Bacillota</taxon>
        <taxon>Bacilli</taxon>
        <taxon>Lactobacillales</taxon>
        <taxon>Lactobacillaceae</taxon>
        <taxon>Ligilactobacillus</taxon>
    </lineage>
</organism>
<dbReference type="EMBL" id="AYYP01000072">
    <property type="protein sequence ID" value="KRM62853.1"/>
    <property type="molecule type" value="Genomic_DNA"/>
</dbReference>
<name>A0A0R2A827_9LACO</name>
<keyword evidence="5" id="KW-1185">Reference proteome</keyword>